<dbReference type="FunFam" id="1.10.287.70:FF:000022">
    <property type="entry name" value="Small conductance calcium-activated potassium channel, isoform O"/>
    <property type="match status" value="1"/>
</dbReference>
<dbReference type="FunFam" id="1.10.287.70:FF:000027">
    <property type="entry name" value="Small conductance calcium-activated potassium channel, isoform O"/>
    <property type="match status" value="1"/>
</dbReference>
<evidence type="ECO:0000256" key="5">
    <source>
        <dbReference type="ARBA" id="ARBA00022860"/>
    </source>
</evidence>
<dbReference type="Ensembl" id="ENSGMOT00000024186.1">
    <property type="protein sequence ID" value="ENSGMOP00000028483.1"/>
    <property type="gene ID" value="ENSGMOG00000010609.2"/>
</dbReference>
<organism evidence="13 14">
    <name type="scientific">Gadus morhua</name>
    <name type="common">Atlantic cod</name>
    <dbReference type="NCBI Taxonomy" id="8049"/>
    <lineage>
        <taxon>Eukaryota</taxon>
        <taxon>Metazoa</taxon>
        <taxon>Chordata</taxon>
        <taxon>Craniata</taxon>
        <taxon>Vertebrata</taxon>
        <taxon>Euteleostomi</taxon>
        <taxon>Actinopterygii</taxon>
        <taxon>Neopterygii</taxon>
        <taxon>Teleostei</taxon>
        <taxon>Neoteleostei</taxon>
        <taxon>Acanthomorphata</taxon>
        <taxon>Zeiogadaria</taxon>
        <taxon>Gadariae</taxon>
        <taxon>Gadiformes</taxon>
        <taxon>Gadoidei</taxon>
        <taxon>Gadidae</taxon>
        <taxon>Gadus</taxon>
    </lineage>
</organism>
<keyword evidence="9" id="KW-0407">Ion channel</keyword>
<evidence type="ECO:0000256" key="4">
    <source>
        <dbReference type="ARBA" id="ARBA00022692"/>
    </source>
</evidence>
<dbReference type="AlphaFoldDB" id="A0A8C5FDE9"/>
<evidence type="ECO:0000256" key="11">
    <source>
        <dbReference type="SAM" id="Phobius"/>
    </source>
</evidence>
<evidence type="ECO:0000256" key="9">
    <source>
        <dbReference type="ARBA" id="ARBA00023303"/>
    </source>
</evidence>
<feature type="region of interest" description="Disordered" evidence="10">
    <location>
        <begin position="20"/>
        <end position="135"/>
    </location>
</feature>
<keyword evidence="6 11" id="KW-1133">Transmembrane helix</keyword>
<feature type="compositionally biased region" description="Polar residues" evidence="10">
    <location>
        <begin position="20"/>
        <end position="33"/>
    </location>
</feature>
<dbReference type="GO" id="GO:0016020">
    <property type="term" value="C:membrane"/>
    <property type="evidence" value="ECO:0007669"/>
    <property type="project" value="UniProtKB-SubCell"/>
</dbReference>
<keyword evidence="14" id="KW-1185">Reference proteome</keyword>
<evidence type="ECO:0000313" key="14">
    <source>
        <dbReference type="Proteomes" id="UP000694546"/>
    </source>
</evidence>
<dbReference type="SMART" id="SM01053">
    <property type="entry name" value="CaMBD"/>
    <property type="match status" value="1"/>
</dbReference>
<evidence type="ECO:0000256" key="2">
    <source>
        <dbReference type="ARBA" id="ARBA00004216"/>
    </source>
</evidence>
<feature type="transmembrane region" description="Helical" evidence="11">
    <location>
        <begin position="358"/>
        <end position="379"/>
    </location>
</feature>
<evidence type="ECO:0000256" key="7">
    <source>
        <dbReference type="ARBA" id="ARBA00023065"/>
    </source>
</evidence>
<feature type="transmembrane region" description="Helical" evidence="11">
    <location>
        <begin position="151"/>
        <end position="170"/>
    </location>
</feature>
<dbReference type="GeneTree" id="ENSGT00950000182904"/>
<dbReference type="PRINTS" id="PR01451">
    <property type="entry name" value="SKCHANNEL"/>
</dbReference>
<evidence type="ECO:0000256" key="8">
    <source>
        <dbReference type="ARBA" id="ARBA00023136"/>
    </source>
</evidence>
<dbReference type="GO" id="GO:0016286">
    <property type="term" value="F:small conductance calcium-activated potassium channel activity"/>
    <property type="evidence" value="ECO:0007669"/>
    <property type="project" value="InterPro"/>
</dbReference>
<feature type="domain" description="Calmodulin-binding" evidence="12">
    <location>
        <begin position="429"/>
        <end position="505"/>
    </location>
</feature>
<keyword evidence="3" id="KW-0813">Transport</keyword>
<dbReference type="Pfam" id="PF02888">
    <property type="entry name" value="CaMBD"/>
    <property type="match status" value="1"/>
</dbReference>
<evidence type="ECO:0000256" key="3">
    <source>
        <dbReference type="ARBA" id="ARBA00022448"/>
    </source>
</evidence>
<name>A0A8C5FDE9_GADMO</name>
<feature type="compositionally biased region" description="Basic and acidic residues" evidence="10">
    <location>
        <begin position="95"/>
        <end position="118"/>
    </location>
</feature>
<dbReference type="Proteomes" id="UP000694546">
    <property type="component" value="Chromosome 12"/>
</dbReference>
<keyword evidence="5" id="KW-0112">Calmodulin-binding</keyword>
<keyword evidence="4 11" id="KW-0812">Transmembrane</keyword>
<evidence type="ECO:0000256" key="10">
    <source>
        <dbReference type="SAM" id="MobiDB-lite"/>
    </source>
</evidence>
<dbReference type="SUPFAM" id="SSF81327">
    <property type="entry name" value="Small-conductance potassium channel"/>
    <property type="match status" value="1"/>
</dbReference>
<feature type="compositionally biased region" description="Basic and acidic residues" evidence="10">
    <location>
        <begin position="76"/>
        <end position="87"/>
    </location>
</feature>
<reference evidence="13" key="2">
    <citation type="submission" date="2025-09" db="UniProtKB">
        <authorList>
            <consortium name="Ensembl"/>
        </authorList>
    </citation>
    <scope>IDENTIFICATION</scope>
</reference>
<dbReference type="InterPro" id="IPR036122">
    <property type="entry name" value="CaM-bd_dom_sf"/>
</dbReference>
<feature type="transmembrane region" description="Helical" evidence="11">
    <location>
        <begin position="391"/>
        <end position="411"/>
    </location>
</feature>
<feature type="transmembrane region" description="Helical" evidence="11">
    <location>
        <begin position="182"/>
        <end position="205"/>
    </location>
</feature>
<keyword evidence="8 11" id="KW-0472">Membrane</keyword>
<dbReference type="Pfam" id="PF07885">
    <property type="entry name" value="Ion_trans_2"/>
    <property type="match status" value="1"/>
</dbReference>
<evidence type="ECO:0000256" key="6">
    <source>
        <dbReference type="ARBA" id="ARBA00022989"/>
    </source>
</evidence>
<evidence type="ECO:0000313" key="13">
    <source>
        <dbReference type="Ensembl" id="ENSGMOP00000028483.1"/>
    </source>
</evidence>
<accession>A0A8C5FDE9</accession>
<dbReference type="Pfam" id="PF03530">
    <property type="entry name" value="SK_channel"/>
    <property type="match status" value="1"/>
</dbReference>
<evidence type="ECO:0000256" key="1">
    <source>
        <dbReference type="ARBA" id="ARBA00004141"/>
    </source>
</evidence>
<dbReference type="InterPro" id="IPR015449">
    <property type="entry name" value="K_chnl_Ca-activ_SK"/>
</dbReference>
<dbReference type="InterPro" id="IPR013099">
    <property type="entry name" value="K_chnl_dom"/>
</dbReference>
<keyword evidence="7" id="KW-0406">Ion transport</keyword>
<protein>
    <submittedName>
        <fullName evidence="13">Potassium calcium-activated channel subfamily N member 1</fullName>
    </submittedName>
</protein>
<feature type="transmembrane region" description="Helical" evidence="11">
    <location>
        <begin position="322"/>
        <end position="346"/>
    </location>
</feature>
<dbReference type="SUPFAM" id="SSF81324">
    <property type="entry name" value="Voltage-gated potassium channels"/>
    <property type="match status" value="1"/>
</dbReference>
<dbReference type="InterPro" id="IPR004178">
    <property type="entry name" value="CaM-bd_dom"/>
</dbReference>
<comment type="subcellular location">
    <subcellularLocation>
        <location evidence="2">Cytoplasm</location>
        <location evidence="2">Myofibril</location>
        <location evidence="2">Sarcomere</location>
        <location evidence="2">Z line</location>
    </subcellularLocation>
    <subcellularLocation>
        <location evidence="1">Membrane</location>
        <topology evidence="1">Multi-pass membrane protein</topology>
    </subcellularLocation>
</comment>
<dbReference type="GO" id="GO:0005516">
    <property type="term" value="F:calmodulin binding"/>
    <property type="evidence" value="ECO:0007669"/>
    <property type="project" value="UniProtKB-KW"/>
</dbReference>
<sequence>MIVCVCVPFAALTPLPSVVQNNDESQLSPTGSRVSLLRGTGSPPCNGAIDNPGLAPNGDAPRPSAEGRQGAFHPSRGPDADPAEPRPPRLLYRAVPEDAFSKTSREEPSEAGSDRLEEPGGTPAPSPPKKNRDIGHRLGQRRALFGKRKRLSDFALVSGMFGIVVMVIETELSRGFYTKDSVYSFVLKGMISVSTVVLLGLIVMYHAREVELFMVDNGADDWRIAMTCERILFVALELVVCAVHPVPGRYVFTRAARLVFSHAPSEADADLDILLSVPMFLRLYLIGRVTLLHSRLFTDASSHSIGALNKISFDTRFVMKTLMTMCPGTVLLVFSVSCWVIAAWTVRVCERYHDAQQVTSTFLGAMWLISITFLSIGYGDMVPHTYCGKGVCLLTGIMGAGCTALVVAVVARKSELTRAEKHVHNFMMDTQLYKKVKNTAANVLRETWLIYKYTKLVKKIDHATVRHHQRKFLQAIHQLRRVKMEQRKLTDQANTVVDIAKTQNMMYDLVSELQRRSENLDHRIAALEEKLDSVLLGVQSLPLVLSQAIAKQQKDFLDNLSYQVHFLPSSLAEGGGGGAAPRESS</sequence>
<dbReference type="PANTHER" id="PTHR10153">
    <property type="entry name" value="SMALL CONDUCTANCE CALCIUM-ACTIVATED POTASSIUM CHANNEL"/>
    <property type="match status" value="1"/>
</dbReference>
<reference evidence="13" key="1">
    <citation type="submission" date="2025-08" db="UniProtKB">
        <authorList>
            <consortium name="Ensembl"/>
        </authorList>
    </citation>
    <scope>IDENTIFICATION</scope>
</reference>
<dbReference type="Gene3D" id="1.10.287.70">
    <property type="match status" value="2"/>
</dbReference>
<dbReference type="OMA" id="WIVHERI"/>
<proteinExistence type="predicted"/>
<dbReference type="GO" id="GO:0030018">
    <property type="term" value="C:Z disc"/>
    <property type="evidence" value="ECO:0007669"/>
    <property type="project" value="UniProtKB-SubCell"/>
</dbReference>
<evidence type="ECO:0000259" key="12">
    <source>
        <dbReference type="SMART" id="SM01053"/>
    </source>
</evidence>